<keyword evidence="2" id="KW-0964">Secreted</keyword>
<comment type="subcellular location">
    <subcellularLocation>
        <location evidence="1">Secreted</location>
    </subcellularLocation>
</comment>
<reference evidence="6" key="1">
    <citation type="submission" date="2016-10" db="EMBL/GenBank/DDBJ databases">
        <authorList>
            <person name="Varghese N."/>
            <person name="Submissions S."/>
        </authorList>
    </citation>
    <scope>NUCLEOTIDE SEQUENCE [LARGE SCALE GENOMIC DNA]</scope>
    <source>
        <strain evidence="6">JCM 10271</strain>
    </source>
</reference>
<dbReference type="EMBL" id="FOXV01000006">
    <property type="protein sequence ID" value="SFQ45635.1"/>
    <property type="molecule type" value="Genomic_DNA"/>
</dbReference>
<name>A0A1I5YNJ7_9RHOB</name>
<feature type="signal peptide" evidence="4">
    <location>
        <begin position="1"/>
        <end position="17"/>
    </location>
</feature>
<keyword evidence="4" id="KW-0732">Signal</keyword>
<dbReference type="InterPro" id="IPR050557">
    <property type="entry name" value="RTX_toxin/Mannuronan_C5-epim"/>
</dbReference>
<dbReference type="Gene3D" id="2.150.10.10">
    <property type="entry name" value="Serralysin-like metalloprotease, C-terminal"/>
    <property type="match status" value="2"/>
</dbReference>
<sequence length="330" mass="32770">MLFLAGLMGMMIVGSVAVLSIAPGEEGPDPDDIDAPTSADEAQPTGSDHGLLEAAAQQLVLTDEGGIMTAGSPDADALTGTDVTDHISGGDGSDTILGGAGEDSLAGEDDADRIEAGSGNDTAHGGAGDDLLFGEEGDDSLFGHDGSDTLSGGDGADTLEGGLGDDWLSGDEGADALHGREGNDTLSGGLGSDTLFGGDGDDLVSGTSMRGIDDGSDFVNGGAGQDVLVLGDGDTGHGGDGADSFLTGYWMQAGGSEIADFDSTADRMIVVYDEADGPPDDLTYTADPDDDGSVLLRAEDQVLARFAAASAPPLGDIILMSASEAESFAI</sequence>
<evidence type="ECO:0000256" key="2">
    <source>
        <dbReference type="ARBA" id="ARBA00022525"/>
    </source>
</evidence>
<organism evidence="5 6">
    <name type="scientific">Roseivivax halotolerans</name>
    <dbReference type="NCBI Taxonomy" id="93684"/>
    <lineage>
        <taxon>Bacteria</taxon>
        <taxon>Pseudomonadati</taxon>
        <taxon>Pseudomonadota</taxon>
        <taxon>Alphaproteobacteria</taxon>
        <taxon>Rhodobacterales</taxon>
        <taxon>Roseobacteraceae</taxon>
        <taxon>Roseivivax</taxon>
    </lineage>
</organism>
<dbReference type="PROSITE" id="PS00330">
    <property type="entry name" value="HEMOLYSIN_CALCIUM"/>
    <property type="match status" value="2"/>
</dbReference>
<dbReference type="InterPro" id="IPR011049">
    <property type="entry name" value="Serralysin-like_metalloprot_C"/>
</dbReference>
<feature type="chain" id="PRO_5017405192" evidence="4">
    <location>
        <begin position="18"/>
        <end position="330"/>
    </location>
</feature>
<dbReference type="SUPFAM" id="SSF51120">
    <property type="entry name" value="beta-Roll"/>
    <property type="match status" value="1"/>
</dbReference>
<proteinExistence type="predicted"/>
<evidence type="ECO:0000313" key="6">
    <source>
        <dbReference type="Proteomes" id="UP000243106"/>
    </source>
</evidence>
<evidence type="ECO:0000256" key="4">
    <source>
        <dbReference type="SAM" id="SignalP"/>
    </source>
</evidence>
<protein>
    <submittedName>
        <fullName evidence="5">Hemolysin-type calcium-binding repeat-containing protein</fullName>
    </submittedName>
</protein>
<feature type="region of interest" description="Disordered" evidence="3">
    <location>
        <begin position="23"/>
        <end position="47"/>
    </location>
</feature>
<feature type="region of interest" description="Disordered" evidence="3">
    <location>
        <begin position="66"/>
        <end position="196"/>
    </location>
</feature>
<gene>
    <name evidence="5" type="ORF">SAMN05421853_106108</name>
</gene>
<dbReference type="Pfam" id="PF00353">
    <property type="entry name" value="HemolysinCabind"/>
    <property type="match status" value="4"/>
</dbReference>
<evidence type="ECO:0000256" key="1">
    <source>
        <dbReference type="ARBA" id="ARBA00004613"/>
    </source>
</evidence>
<evidence type="ECO:0000313" key="5">
    <source>
        <dbReference type="EMBL" id="SFQ45635.1"/>
    </source>
</evidence>
<accession>A0A1I5YNJ7</accession>
<dbReference type="PANTHER" id="PTHR38340">
    <property type="entry name" value="S-LAYER PROTEIN"/>
    <property type="match status" value="1"/>
</dbReference>
<dbReference type="PRINTS" id="PR00313">
    <property type="entry name" value="CABNDNGRPT"/>
</dbReference>
<dbReference type="AlphaFoldDB" id="A0A1I5YNJ7"/>
<dbReference type="InterPro" id="IPR018511">
    <property type="entry name" value="Hemolysin-typ_Ca-bd_CS"/>
</dbReference>
<dbReference type="Proteomes" id="UP000243106">
    <property type="component" value="Unassembled WGS sequence"/>
</dbReference>
<dbReference type="GO" id="GO:0005576">
    <property type="term" value="C:extracellular region"/>
    <property type="evidence" value="ECO:0007669"/>
    <property type="project" value="UniProtKB-SubCell"/>
</dbReference>
<evidence type="ECO:0000256" key="3">
    <source>
        <dbReference type="SAM" id="MobiDB-lite"/>
    </source>
</evidence>
<dbReference type="STRING" id="93684.SAMN05421853_106108"/>
<dbReference type="RefSeq" id="WP_093011415.1">
    <property type="nucleotide sequence ID" value="NZ_FOXV01000006.1"/>
</dbReference>
<dbReference type="GO" id="GO:0005509">
    <property type="term" value="F:calcium ion binding"/>
    <property type="evidence" value="ECO:0007669"/>
    <property type="project" value="InterPro"/>
</dbReference>
<dbReference type="PANTHER" id="PTHR38340:SF1">
    <property type="entry name" value="S-LAYER PROTEIN"/>
    <property type="match status" value="1"/>
</dbReference>
<keyword evidence="6" id="KW-1185">Reference proteome</keyword>
<dbReference type="InterPro" id="IPR001343">
    <property type="entry name" value="Hemolysn_Ca-bd"/>
</dbReference>